<evidence type="ECO:0000313" key="4">
    <source>
        <dbReference type="Proteomes" id="UP000197174"/>
    </source>
</evidence>
<keyword evidence="4" id="KW-1185">Reference proteome</keyword>
<keyword evidence="2" id="KW-1133">Transmembrane helix</keyword>
<gene>
    <name evidence="3" type="ORF">B5D80_26555</name>
</gene>
<sequence>MATVTYRGPVTTMWLVLGVAALVMIGTVGWVAWRDRARAVGAENGAAGQEAQSRQHRYEVERHTSQGGTIYGGQPW</sequence>
<evidence type="ECO:0000256" key="2">
    <source>
        <dbReference type="SAM" id="Phobius"/>
    </source>
</evidence>
<keyword evidence="2" id="KW-0472">Membrane</keyword>
<feature type="transmembrane region" description="Helical" evidence="2">
    <location>
        <begin position="12"/>
        <end position="33"/>
    </location>
</feature>
<dbReference type="AlphaFoldDB" id="A0A246RFF4"/>
<evidence type="ECO:0000313" key="3">
    <source>
        <dbReference type="EMBL" id="OWV01439.1"/>
    </source>
</evidence>
<accession>A0A246RFF4</accession>
<reference evidence="3 4" key="1">
    <citation type="submission" date="2017-03" db="EMBL/GenBank/DDBJ databases">
        <title>Whole genome sequence of Micromonospora wenchangensis, isolated from mangrove soil.</title>
        <authorList>
            <person name="Yang H."/>
        </authorList>
    </citation>
    <scope>NUCLEOTIDE SEQUENCE [LARGE SCALE GENOMIC DNA]</scope>
    <source>
        <strain evidence="3 4">CCTCC AA 2012002</strain>
    </source>
</reference>
<evidence type="ECO:0000256" key="1">
    <source>
        <dbReference type="SAM" id="MobiDB-lite"/>
    </source>
</evidence>
<proteinExistence type="predicted"/>
<name>A0A246RFF4_9ACTN</name>
<protein>
    <submittedName>
        <fullName evidence="3">Uncharacterized protein</fullName>
    </submittedName>
</protein>
<dbReference type="EMBL" id="MZMV01000061">
    <property type="protein sequence ID" value="OWV01439.1"/>
    <property type="molecule type" value="Genomic_DNA"/>
</dbReference>
<comment type="caution">
    <text evidence="3">The sequence shown here is derived from an EMBL/GenBank/DDBJ whole genome shotgun (WGS) entry which is preliminary data.</text>
</comment>
<feature type="region of interest" description="Disordered" evidence="1">
    <location>
        <begin position="44"/>
        <end position="76"/>
    </location>
</feature>
<keyword evidence="2" id="KW-0812">Transmembrane</keyword>
<organism evidence="3 4">
    <name type="scientific">Micromonospora wenchangensis</name>
    <dbReference type="NCBI Taxonomy" id="1185415"/>
    <lineage>
        <taxon>Bacteria</taxon>
        <taxon>Bacillati</taxon>
        <taxon>Actinomycetota</taxon>
        <taxon>Actinomycetes</taxon>
        <taxon>Micromonosporales</taxon>
        <taxon>Micromonosporaceae</taxon>
        <taxon>Micromonospora</taxon>
    </lineage>
</organism>
<dbReference type="Proteomes" id="UP000197174">
    <property type="component" value="Unassembled WGS sequence"/>
</dbReference>